<reference evidence="3" key="1">
    <citation type="submission" date="2018-08" db="EMBL/GenBank/DDBJ databases">
        <authorList>
            <person name="Chevrot R."/>
        </authorList>
    </citation>
    <scope>NUCLEOTIDE SEQUENCE [LARGE SCALE GENOMIC DNA]</scope>
</reference>
<dbReference type="Proteomes" id="UP000304148">
    <property type="component" value="Chromosome"/>
</dbReference>
<gene>
    <name evidence="2" type="ORF">PBLR_13922</name>
</gene>
<name>A0A383REY1_PAEAL</name>
<keyword evidence="1" id="KW-0732">Signal</keyword>
<protein>
    <submittedName>
        <fullName evidence="2">M56 family peptidase</fullName>
    </submittedName>
</protein>
<dbReference type="RefSeq" id="WP_138187274.1">
    <property type="nucleotide sequence ID" value="NZ_LS992241.1"/>
</dbReference>
<sequence length="259" mass="29494">MKMTMKIAIATISGILLFGSMNLAAEAASSRSISDITLKTAAAKPKTMTEGEKLEKAEQERIEKLLEKNPDDTYIVYVSNELTKVKGKAEVYMMGNSMPKFDKYEDYLKKADTLKEATLQQPADLPEGYRLSKAEIMGPYSVDYSAQLKAEAKKLNKQIYSKKINWTTSNWIRLEYKNGDDTITLGSRNLDSVDLKQNKQGYTYVSAAEKNKENPKLDKKNLWNELNWRENGKLYYILTNANPLTKEEMIKLAKTMVKK</sequence>
<feature type="chain" id="PRO_5016574313" evidence="1">
    <location>
        <begin position="25"/>
        <end position="259"/>
    </location>
</feature>
<accession>A0A383REY1</accession>
<evidence type="ECO:0000256" key="1">
    <source>
        <dbReference type="SAM" id="SignalP"/>
    </source>
</evidence>
<feature type="signal peptide" evidence="1">
    <location>
        <begin position="1"/>
        <end position="24"/>
    </location>
</feature>
<dbReference type="EMBL" id="LS992241">
    <property type="protein sequence ID" value="SYX85500.1"/>
    <property type="molecule type" value="Genomic_DNA"/>
</dbReference>
<proteinExistence type="predicted"/>
<organism evidence="2 3">
    <name type="scientific">Paenibacillus alvei</name>
    <name type="common">Bacillus alvei</name>
    <dbReference type="NCBI Taxonomy" id="44250"/>
    <lineage>
        <taxon>Bacteria</taxon>
        <taxon>Bacillati</taxon>
        <taxon>Bacillota</taxon>
        <taxon>Bacilli</taxon>
        <taxon>Bacillales</taxon>
        <taxon>Paenibacillaceae</taxon>
        <taxon>Paenibacillus</taxon>
    </lineage>
</organism>
<evidence type="ECO:0000313" key="3">
    <source>
        <dbReference type="Proteomes" id="UP000304148"/>
    </source>
</evidence>
<evidence type="ECO:0000313" key="2">
    <source>
        <dbReference type="EMBL" id="SYX85500.1"/>
    </source>
</evidence>
<dbReference type="AlphaFoldDB" id="A0A383REY1"/>